<comment type="caution">
    <text evidence="1">The sequence shown here is derived from an EMBL/GenBank/DDBJ whole genome shotgun (WGS) entry which is preliminary data.</text>
</comment>
<evidence type="ECO:0000313" key="1">
    <source>
        <dbReference type="EMBL" id="KAJ0102828.1"/>
    </source>
</evidence>
<accession>A0ACC1BUP7</accession>
<name>A0ACC1BUP7_9ROSI</name>
<evidence type="ECO:0000313" key="2">
    <source>
        <dbReference type="Proteomes" id="UP001164250"/>
    </source>
</evidence>
<reference evidence="2" key="1">
    <citation type="journal article" date="2023" name="G3 (Bethesda)">
        <title>Genome assembly and association tests identify interacting loci associated with vigor, precocity, and sex in interspecific pistachio rootstocks.</title>
        <authorList>
            <person name="Palmer W."/>
            <person name="Jacygrad E."/>
            <person name="Sagayaradj S."/>
            <person name="Cavanaugh K."/>
            <person name="Han R."/>
            <person name="Bertier L."/>
            <person name="Beede B."/>
            <person name="Kafkas S."/>
            <person name="Golino D."/>
            <person name="Preece J."/>
            <person name="Michelmore R."/>
        </authorList>
    </citation>
    <scope>NUCLEOTIDE SEQUENCE [LARGE SCALE GENOMIC DNA]</scope>
</reference>
<dbReference type="EMBL" id="CM047899">
    <property type="protein sequence ID" value="KAJ0102828.1"/>
    <property type="molecule type" value="Genomic_DNA"/>
</dbReference>
<proteinExistence type="predicted"/>
<dbReference type="Proteomes" id="UP001164250">
    <property type="component" value="Chromosome 3"/>
</dbReference>
<keyword evidence="2" id="KW-1185">Reference proteome</keyword>
<sequence>MAIPSSPLASQKNVSESSKSDVLRQSLKHSEHLRSSFQSSKMPPDLQVAFSFEHLTLKPCPEVDKANASVQTLPEERPSGISLFNEEGSSQVTRDGAEPIKREELENICKEQAAKIEQLNRLVEQYKHGHESNALCVGALEEASHEDLLMKDDKCDIKEVQEVSDHQEKNTSFDENFSQVQQENEKLKKQIEKVKRKHKMEMNTMKQYLAESRLPESALQSLYRDDSDEAVHSSAIPDYDDQAWRAEFGAIYQEHY</sequence>
<gene>
    <name evidence="1" type="ORF">Patl1_04030</name>
</gene>
<protein>
    <submittedName>
        <fullName evidence="1">Uncharacterized protein</fullName>
    </submittedName>
</protein>
<organism evidence="1 2">
    <name type="scientific">Pistacia atlantica</name>
    <dbReference type="NCBI Taxonomy" id="434234"/>
    <lineage>
        <taxon>Eukaryota</taxon>
        <taxon>Viridiplantae</taxon>
        <taxon>Streptophyta</taxon>
        <taxon>Embryophyta</taxon>
        <taxon>Tracheophyta</taxon>
        <taxon>Spermatophyta</taxon>
        <taxon>Magnoliopsida</taxon>
        <taxon>eudicotyledons</taxon>
        <taxon>Gunneridae</taxon>
        <taxon>Pentapetalae</taxon>
        <taxon>rosids</taxon>
        <taxon>malvids</taxon>
        <taxon>Sapindales</taxon>
        <taxon>Anacardiaceae</taxon>
        <taxon>Pistacia</taxon>
    </lineage>
</organism>